<evidence type="ECO:0000259" key="1">
    <source>
        <dbReference type="Pfam" id="PF13358"/>
    </source>
</evidence>
<dbReference type="GO" id="GO:0003676">
    <property type="term" value="F:nucleic acid binding"/>
    <property type="evidence" value="ECO:0007669"/>
    <property type="project" value="InterPro"/>
</dbReference>
<dbReference type="PANTHER" id="PTHR46564:SF1">
    <property type="entry name" value="TRANSPOSASE"/>
    <property type="match status" value="1"/>
</dbReference>
<gene>
    <name evidence="3" type="ORF">GXY80_14230</name>
</gene>
<feature type="domain" description="Tc1-like transposase DDE" evidence="1">
    <location>
        <begin position="93"/>
        <end position="227"/>
    </location>
</feature>
<evidence type="ECO:0000313" key="4">
    <source>
        <dbReference type="Proteomes" id="UP000777265"/>
    </source>
</evidence>
<sequence>EHHIQKLIVDKTPDQLRFPFALWTRDAVRELIGRQYKITMPIRTVGEYLKRWGFTPQKPVKRAREQNPKAVERWLKEEYPAIAAKAKKEKAEIYWGDETGIQNEANRVRGYGLKGKTPVLRVTAKRAHISMISAITNEGKVRFMVYKEAMTQQKLITFMRRLIRDAGRRIYLILDNLKPHHGKNVTKWLDKHKKEIAVFYLPPCAPEVNPDEYLNGDLKTKVHSGTLAIAESDLKHKT</sequence>
<reference evidence="3" key="2">
    <citation type="submission" date="2020-01" db="EMBL/GenBank/DDBJ databases">
        <authorList>
            <person name="Campanaro S."/>
        </authorList>
    </citation>
    <scope>NUCLEOTIDE SEQUENCE</scope>
    <source>
        <strain evidence="3">AS06rmzACSIP_7</strain>
    </source>
</reference>
<protein>
    <submittedName>
        <fullName evidence="3">IS630 family transposase</fullName>
    </submittedName>
</protein>
<dbReference type="AlphaFoldDB" id="A0A971M6R9"/>
<feature type="domain" description="Winged helix-turn helix" evidence="2">
    <location>
        <begin position="20"/>
        <end position="78"/>
    </location>
</feature>
<evidence type="ECO:0000259" key="2">
    <source>
        <dbReference type="Pfam" id="PF13592"/>
    </source>
</evidence>
<organism evidence="3 4">
    <name type="scientific">Syntrophorhabdus aromaticivorans</name>
    <dbReference type="NCBI Taxonomy" id="328301"/>
    <lineage>
        <taxon>Bacteria</taxon>
        <taxon>Pseudomonadati</taxon>
        <taxon>Thermodesulfobacteriota</taxon>
        <taxon>Syntrophorhabdia</taxon>
        <taxon>Syntrophorhabdales</taxon>
        <taxon>Syntrophorhabdaceae</taxon>
        <taxon>Syntrophorhabdus</taxon>
    </lineage>
</organism>
<dbReference type="NCBIfam" id="NF033545">
    <property type="entry name" value="transpos_IS630"/>
    <property type="match status" value="1"/>
</dbReference>
<reference evidence="3" key="1">
    <citation type="journal article" date="2020" name="Biotechnol. Biofuels">
        <title>New insights from the biogas microbiome by comprehensive genome-resolved metagenomics of nearly 1600 species originating from multiple anaerobic digesters.</title>
        <authorList>
            <person name="Campanaro S."/>
            <person name="Treu L."/>
            <person name="Rodriguez-R L.M."/>
            <person name="Kovalovszki A."/>
            <person name="Ziels R.M."/>
            <person name="Maus I."/>
            <person name="Zhu X."/>
            <person name="Kougias P.G."/>
            <person name="Basile A."/>
            <person name="Luo G."/>
            <person name="Schluter A."/>
            <person name="Konstantinidis K.T."/>
            <person name="Angelidaki I."/>
        </authorList>
    </citation>
    <scope>NUCLEOTIDE SEQUENCE</scope>
    <source>
        <strain evidence="3">AS06rmzACSIP_7</strain>
    </source>
</reference>
<evidence type="ECO:0000313" key="3">
    <source>
        <dbReference type="EMBL" id="NLW36615.1"/>
    </source>
</evidence>
<proteinExistence type="predicted"/>
<name>A0A971M6R9_9BACT</name>
<dbReference type="Pfam" id="PF13592">
    <property type="entry name" value="HTH_33"/>
    <property type="match status" value="1"/>
</dbReference>
<dbReference type="Gene3D" id="3.30.420.10">
    <property type="entry name" value="Ribonuclease H-like superfamily/Ribonuclease H"/>
    <property type="match status" value="1"/>
</dbReference>
<accession>A0A971M6R9</accession>
<dbReference type="InterPro" id="IPR038717">
    <property type="entry name" value="Tc1-like_DDE_dom"/>
</dbReference>
<comment type="caution">
    <text evidence="3">The sequence shown here is derived from an EMBL/GenBank/DDBJ whole genome shotgun (WGS) entry which is preliminary data.</text>
</comment>
<dbReference type="PANTHER" id="PTHR46564">
    <property type="entry name" value="TRANSPOSASE"/>
    <property type="match status" value="1"/>
</dbReference>
<dbReference type="InterPro" id="IPR047655">
    <property type="entry name" value="Transpos_IS630-like"/>
</dbReference>
<feature type="non-terminal residue" evidence="3">
    <location>
        <position position="1"/>
    </location>
</feature>
<dbReference type="InterPro" id="IPR025959">
    <property type="entry name" value="Winged_HTH_dom"/>
</dbReference>
<dbReference type="EMBL" id="JAAYEE010000274">
    <property type="protein sequence ID" value="NLW36615.1"/>
    <property type="molecule type" value="Genomic_DNA"/>
</dbReference>
<dbReference type="Proteomes" id="UP000777265">
    <property type="component" value="Unassembled WGS sequence"/>
</dbReference>
<dbReference type="InterPro" id="IPR036397">
    <property type="entry name" value="RNaseH_sf"/>
</dbReference>
<dbReference type="Pfam" id="PF13358">
    <property type="entry name" value="DDE_3"/>
    <property type="match status" value="1"/>
</dbReference>